<keyword evidence="2" id="KW-1185">Reference proteome</keyword>
<gene>
    <name evidence="1" type="ORF">DB31_0742</name>
</gene>
<dbReference type="AlphaFoldDB" id="A0A085WXR6"/>
<dbReference type="PATRIC" id="fig|394096.3.peg.734"/>
<name>A0A085WXR6_9BACT</name>
<dbReference type="Proteomes" id="UP000028725">
    <property type="component" value="Unassembled WGS sequence"/>
</dbReference>
<evidence type="ECO:0000313" key="2">
    <source>
        <dbReference type="Proteomes" id="UP000028725"/>
    </source>
</evidence>
<accession>A0A085WXR6</accession>
<dbReference type="InterPro" id="IPR008164">
    <property type="entry name" value="XGLTT_rpt"/>
</dbReference>
<evidence type="ECO:0000313" key="1">
    <source>
        <dbReference type="EMBL" id="KFE72479.1"/>
    </source>
</evidence>
<dbReference type="Pfam" id="PF01744">
    <property type="entry name" value="GLTT"/>
    <property type="match status" value="1"/>
</dbReference>
<protein>
    <submittedName>
        <fullName evidence="1">Gamma-glutamyltranspeptidase</fullName>
    </submittedName>
</protein>
<sequence length="293" mass="31211">MLWMTSLWACGPIEPGAASEEALLWEEQELWALNGLSTNGLSTNGLSTNGLSTNGLSTNGLATKEFLVWFNENPALSTSVMGYLVRCAMEDGQSLAYDNPVTGQRYRWKGELGLAPHWSLGQLPSVPEQQIVSACLAAHVNKFGLHVSLSVLGSSAQGQPMPFTADELALFSIREACFFGNLFSGDGLYVANDRPLLSASESTTRACGLSSQAQSSDCAPLVHVGFCSDFCTLDASGTYYTQCTYQGTSFLPITTRIQPREIFQCGDGVCQMTERCGSGSTAQSCGVDCGACP</sequence>
<comment type="caution">
    <text evidence="1">The sequence shown here is derived from an EMBL/GenBank/DDBJ whole genome shotgun (WGS) entry which is preliminary data.</text>
</comment>
<dbReference type="EMBL" id="JMCB01000001">
    <property type="protein sequence ID" value="KFE72479.1"/>
    <property type="molecule type" value="Genomic_DNA"/>
</dbReference>
<dbReference type="STRING" id="394096.DB31_0742"/>
<proteinExistence type="predicted"/>
<organism evidence="1 2">
    <name type="scientific">Hyalangium minutum</name>
    <dbReference type="NCBI Taxonomy" id="394096"/>
    <lineage>
        <taxon>Bacteria</taxon>
        <taxon>Pseudomonadati</taxon>
        <taxon>Myxococcota</taxon>
        <taxon>Myxococcia</taxon>
        <taxon>Myxococcales</taxon>
        <taxon>Cystobacterineae</taxon>
        <taxon>Archangiaceae</taxon>
        <taxon>Hyalangium</taxon>
    </lineage>
</organism>
<reference evidence="1 2" key="1">
    <citation type="submission" date="2014-04" db="EMBL/GenBank/DDBJ databases">
        <title>Genome assembly of Hyalangium minutum DSM 14724.</title>
        <authorList>
            <person name="Sharma G."/>
            <person name="Subramanian S."/>
        </authorList>
    </citation>
    <scope>NUCLEOTIDE SEQUENCE [LARGE SCALE GENOMIC DNA]</scope>
    <source>
        <strain evidence="1 2">DSM 14724</strain>
    </source>
</reference>